<dbReference type="Pfam" id="PF04157">
    <property type="entry name" value="EAP30"/>
    <property type="match status" value="1"/>
</dbReference>
<dbReference type="GO" id="GO:0031902">
    <property type="term" value="C:late endosome membrane"/>
    <property type="evidence" value="ECO:0007669"/>
    <property type="project" value="UniProtKB-UniRule"/>
</dbReference>
<sequence>MSSWESCEDGNLVRTGEIVLFVQNETRYHEGDGNLNYDEGKLTLSTDNIFFQPKGAGPIFLRIPLGNIDSPSGGPTVVAQSDGRSPKLHIPLTESGQKAVFSFKVGNIKEFCETLRDVLQQKLLLLRHSEMLTEPLPSITGVVQGSSKATRDDSSAAPANETLLAFTDKAGIAGLMRASAEKTAQGETLRDIDDVMRNASSLVASIRNLQQKQQNIAGTTKAEDNMTIESIEATLGLGATVRASGAGWGLVSAHAGFHKELAWEIHSWITHEKNHHVFGSMPLIPLIELFSLYNKARGECDLVSTNDVLHACRALDQQEYAQYTLKRLSSGRYALQRKDPSIVLKKLEHILGPRLCNEKESGKFTTSADSSPIHNGRDGGVTQPVTQTAVFPESSSMLKGVNEVTFASVLHVTCSVSMDLLEELELQGYLCRSGGEFGCFTFHWNIFVF</sequence>
<dbReference type="SUPFAM" id="SSF50729">
    <property type="entry name" value="PH domain-like"/>
    <property type="match status" value="1"/>
</dbReference>
<comment type="caution">
    <text evidence="3">The sequence shown here is derived from an EMBL/GenBank/DDBJ whole genome shotgun (WGS) entry which is preliminary data.</text>
</comment>
<feature type="region of interest" description="Disordered" evidence="2">
    <location>
        <begin position="360"/>
        <end position="382"/>
    </location>
</feature>
<dbReference type="InterPro" id="IPR036390">
    <property type="entry name" value="WH_DNA-bd_sf"/>
</dbReference>
<comment type="subcellular location">
    <subcellularLocation>
        <location evidence="1">Cytoplasm</location>
    </subcellularLocation>
    <subcellularLocation>
        <location evidence="1">Endosome</location>
    </subcellularLocation>
</comment>
<gene>
    <name evidence="3" type="ORF">TEOVI_000805500</name>
</gene>
<dbReference type="Proteomes" id="UP000195570">
    <property type="component" value="Unassembled WGS sequence"/>
</dbReference>
<dbReference type="InterPro" id="IPR040608">
    <property type="entry name" value="Snf8/Vps36"/>
</dbReference>
<keyword evidence="1" id="KW-0813">Transport</keyword>
<keyword evidence="1" id="KW-0963">Cytoplasm</keyword>
<dbReference type="GO" id="GO:0043328">
    <property type="term" value="P:protein transport to vacuole involved in ubiquitin-dependent protein catabolic process via the multivesicular body sorting pathway"/>
    <property type="evidence" value="ECO:0007669"/>
    <property type="project" value="UniProtKB-UniRule"/>
</dbReference>
<feature type="compositionally biased region" description="Polar residues" evidence="2">
    <location>
        <begin position="363"/>
        <end position="373"/>
    </location>
</feature>
<accession>A0A1G4I0T9</accession>
<evidence type="ECO:0000313" key="4">
    <source>
        <dbReference type="Proteomes" id="UP000195570"/>
    </source>
</evidence>
<evidence type="ECO:0000256" key="1">
    <source>
        <dbReference type="RuleBase" id="RU367095"/>
    </source>
</evidence>
<dbReference type="Gene3D" id="1.10.10.10">
    <property type="entry name" value="Winged helix-like DNA-binding domain superfamily/Winged helix DNA-binding domain"/>
    <property type="match status" value="1"/>
</dbReference>
<dbReference type="GeneID" id="92381989"/>
<dbReference type="VEuPathDB" id="TriTrypDB:TEOVI_000805500"/>
<reference evidence="3" key="1">
    <citation type="submission" date="2016-09" db="EMBL/GenBank/DDBJ databases">
        <authorList>
            <person name="Hebert L."/>
            <person name="Moumen B."/>
        </authorList>
    </citation>
    <scope>NUCLEOTIDE SEQUENCE [LARGE SCALE GENOMIC DNA]</scope>
    <source>
        <strain evidence="3">OVI</strain>
    </source>
</reference>
<comment type="similarity">
    <text evidence="1">Belongs to the VPS36 family.</text>
</comment>
<dbReference type="EMBL" id="CZPT02000257">
    <property type="protein sequence ID" value="SCU65266.1"/>
    <property type="molecule type" value="Genomic_DNA"/>
</dbReference>
<dbReference type="Gene3D" id="2.30.29.30">
    <property type="entry name" value="Pleckstrin-homology domain (PH domain)/Phosphotyrosine-binding domain (PTB)"/>
    <property type="match status" value="1"/>
</dbReference>
<dbReference type="GO" id="GO:0000814">
    <property type="term" value="C:ESCRT II complex"/>
    <property type="evidence" value="ECO:0007669"/>
    <property type="project" value="UniProtKB-UniRule"/>
</dbReference>
<evidence type="ECO:0000313" key="3">
    <source>
        <dbReference type="EMBL" id="SCU65266.1"/>
    </source>
</evidence>
<comment type="subunit">
    <text evidence="1">Component of the endosomal sorting complex required for transport II (ESCRT-II).</text>
</comment>
<dbReference type="SUPFAM" id="SSF46785">
    <property type="entry name" value="Winged helix' DNA-binding domain"/>
    <property type="match status" value="1"/>
</dbReference>
<evidence type="ECO:0000256" key="2">
    <source>
        <dbReference type="SAM" id="MobiDB-lite"/>
    </source>
</evidence>
<protein>
    <recommendedName>
        <fullName evidence="1">Vacuolar protein-sorting-associated protein 36</fullName>
    </recommendedName>
    <alternativeName>
        <fullName evidence="1">ESCRT-II complex subunit VPS36</fullName>
    </alternativeName>
</protein>
<dbReference type="AlphaFoldDB" id="A0A1G4I0T9"/>
<organism evidence="3 4">
    <name type="scientific">Trypanosoma equiperdum</name>
    <dbReference type="NCBI Taxonomy" id="5694"/>
    <lineage>
        <taxon>Eukaryota</taxon>
        <taxon>Discoba</taxon>
        <taxon>Euglenozoa</taxon>
        <taxon>Kinetoplastea</taxon>
        <taxon>Metakinetoplastina</taxon>
        <taxon>Trypanosomatida</taxon>
        <taxon>Trypanosomatidae</taxon>
        <taxon>Trypanosoma</taxon>
    </lineage>
</organism>
<comment type="function">
    <text evidence="1">Component of the ESCRT-II complex (endosomal sorting complex required for transport II), which is required for multivesicular body (MVB) formation and sorting of endosomal cargo proteins into MVBs.</text>
</comment>
<keyword evidence="1" id="KW-0653">Protein transport</keyword>
<keyword evidence="4" id="KW-1185">Reference proteome</keyword>
<name>A0A1G4I0T9_TRYEQ</name>
<dbReference type="InterPro" id="IPR036388">
    <property type="entry name" value="WH-like_DNA-bd_sf"/>
</dbReference>
<keyword evidence="1" id="KW-0967">Endosome</keyword>
<dbReference type="InterPro" id="IPR011993">
    <property type="entry name" value="PH-like_dom_sf"/>
</dbReference>
<dbReference type="RefSeq" id="XP_067076893.1">
    <property type="nucleotide sequence ID" value="XM_067220792.1"/>
</dbReference>
<dbReference type="GO" id="GO:0043130">
    <property type="term" value="F:ubiquitin binding"/>
    <property type="evidence" value="ECO:0007669"/>
    <property type="project" value="UniProtKB-UniRule"/>
</dbReference>
<dbReference type="PANTHER" id="PTHR13128:SF12">
    <property type="entry name" value="VACUOLAR PROTEIN-SORTING-ASSOCIATED PROTEIN 36"/>
    <property type="match status" value="1"/>
</dbReference>
<dbReference type="PANTHER" id="PTHR13128">
    <property type="entry name" value="VACUOLAR PROTEIN-SORTING-ASSOCIATED PROTEIN 36"/>
    <property type="match status" value="1"/>
</dbReference>
<dbReference type="GO" id="GO:0032266">
    <property type="term" value="F:phosphatidylinositol-3-phosphate binding"/>
    <property type="evidence" value="ECO:0007669"/>
    <property type="project" value="UniProtKB-UniRule"/>
</dbReference>
<proteinExistence type="inferred from homology"/>
<dbReference type="InterPro" id="IPR037855">
    <property type="entry name" value="Vps36"/>
</dbReference>